<dbReference type="RefSeq" id="WP_183970298.1">
    <property type="nucleotide sequence ID" value="NZ_JACIEJ010000024.1"/>
</dbReference>
<sequence length="269" mass="29925">MVVFRYQNNVPRLVPTLVMASLVILTALKARLMDVSLVWICHNVDQDTLPYFKPIERLRRAALMRLAHAVLVLDPAFLPYMPRRDARAVSFGAKRDGSVSAENMVAIRAFADRFDRVVLIAGQDKGKYKAFARIPEVVARFAEAGLEAGVITAGMAGDRVFDPATEGRVLRIVEKNIRESALAGQVDFIYRENADISMPYTVYAAATASIPVLTRRGNILADILEREGIGLCLDGDITQPRQAYDFSGFLKRHSWDSLSRILTEQGIEV</sequence>
<gene>
    <name evidence="1" type="ORF">GGQ68_004810</name>
</gene>
<comment type="caution">
    <text evidence="1">The sequence shown here is derived from an EMBL/GenBank/DDBJ whole genome shotgun (WGS) entry which is preliminary data.</text>
</comment>
<organism evidence="1 2">
    <name type="scientific">Sagittula marina</name>
    <dbReference type="NCBI Taxonomy" id="943940"/>
    <lineage>
        <taxon>Bacteria</taxon>
        <taxon>Pseudomonadati</taxon>
        <taxon>Pseudomonadota</taxon>
        <taxon>Alphaproteobacteria</taxon>
        <taxon>Rhodobacterales</taxon>
        <taxon>Roseobacteraceae</taxon>
        <taxon>Sagittula</taxon>
    </lineage>
</organism>
<evidence type="ECO:0000313" key="2">
    <source>
        <dbReference type="Proteomes" id="UP000541426"/>
    </source>
</evidence>
<dbReference type="AlphaFoldDB" id="A0A7W6DYD2"/>
<accession>A0A7W6DYD2</accession>
<dbReference type="SUPFAM" id="SSF53756">
    <property type="entry name" value="UDP-Glycosyltransferase/glycogen phosphorylase"/>
    <property type="match status" value="1"/>
</dbReference>
<dbReference type="Proteomes" id="UP000541426">
    <property type="component" value="Unassembled WGS sequence"/>
</dbReference>
<dbReference type="EMBL" id="JACIEJ010000024">
    <property type="protein sequence ID" value="MBB3988453.1"/>
    <property type="molecule type" value="Genomic_DNA"/>
</dbReference>
<evidence type="ECO:0008006" key="3">
    <source>
        <dbReference type="Google" id="ProtNLM"/>
    </source>
</evidence>
<evidence type="ECO:0000313" key="1">
    <source>
        <dbReference type="EMBL" id="MBB3988453.1"/>
    </source>
</evidence>
<proteinExistence type="predicted"/>
<name>A0A7W6DYD2_9RHOB</name>
<keyword evidence="2" id="KW-1185">Reference proteome</keyword>
<protein>
    <recommendedName>
        <fullName evidence="3">Glycosyltransferase</fullName>
    </recommendedName>
</protein>
<reference evidence="1 2" key="1">
    <citation type="submission" date="2020-08" db="EMBL/GenBank/DDBJ databases">
        <title>Genomic Encyclopedia of Type Strains, Phase IV (KMG-IV): sequencing the most valuable type-strain genomes for metagenomic binning, comparative biology and taxonomic classification.</title>
        <authorList>
            <person name="Goeker M."/>
        </authorList>
    </citation>
    <scope>NUCLEOTIDE SEQUENCE [LARGE SCALE GENOMIC DNA]</scope>
    <source>
        <strain evidence="1 2">DSM 102235</strain>
    </source>
</reference>